<dbReference type="SUPFAM" id="SSF81301">
    <property type="entry name" value="Nucleotidyltransferase"/>
    <property type="match status" value="1"/>
</dbReference>
<gene>
    <name evidence="2" type="ORF">CARN8_1540008</name>
</gene>
<dbReference type="InterPro" id="IPR043519">
    <property type="entry name" value="NT_sf"/>
</dbReference>
<protein>
    <submittedName>
        <fullName evidence="2">Nucleotidyltransferase domain protein</fullName>
    </submittedName>
</protein>
<dbReference type="Pfam" id="PF01909">
    <property type="entry name" value="NTP_transf_2"/>
    <property type="match status" value="1"/>
</dbReference>
<dbReference type="CDD" id="cd05403">
    <property type="entry name" value="NT_KNTase_like"/>
    <property type="match status" value="1"/>
</dbReference>
<name>A0A3P3ZLV1_9ZZZZ</name>
<organism evidence="2">
    <name type="scientific">mine drainage metagenome</name>
    <dbReference type="NCBI Taxonomy" id="410659"/>
    <lineage>
        <taxon>unclassified sequences</taxon>
        <taxon>metagenomes</taxon>
        <taxon>ecological metagenomes</taxon>
    </lineage>
</organism>
<evidence type="ECO:0000313" key="2">
    <source>
        <dbReference type="EMBL" id="VAY86933.1"/>
    </source>
</evidence>
<dbReference type="Gene3D" id="3.30.460.10">
    <property type="entry name" value="Beta Polymerase, domain 2"/>
    <property type="match status" value="1"/>
</dbReference>
<dbReference type="InterPro" id="IPR002934">
    <property type="entry name" value="Polymerase_NTP_transf_dom"/>
</dbReference>
<dbReference type="AlphaFoldDB" id="A0A3P3ZLV1"/>
<reference evidence="2" key="1">
    <citation type="submission" date="2018-10" db="EMBL/GenBank/DDBJ databases">
        <authorList>
            <person name="Plewniak F."/>
        </authorList>
    </citation>
    <scope>NUCLEOTIDE SEQUENCE</scope>
</reference>
<accession>A0A3P3ZLV1</accession>
<feature type="domain" description="Polymerase nucleotidyl transferase" evidence="1">
    <location>
        <begin position="45"/>
        <end position="112"/>
    </location>
</feature>
<sequence length="133" mass="14316">MGILMNTVELNAPTLIRKRIEANRIAQSTGRFDFAKNVAAPALAKAFNAKRVWLFGSTARNDATSDSDIDLLVEGGAGLTAKARLSLAYDVVCSLDGPCGCDVIILTENEIAEKAPISFIRSVLSERKLIYGE</sequence>
<evidence type="ECO:0000259" key="1">
    <source>
        <dbReference type="Pfam" id="PF01909"/>
    </source>
</evidence>
<dbReference type="GO" id="GO:0016779">
    <property type="term" value="F:nucleotidyltransferase activity"/>
    <property type="evidence" value="ECO:0007669"/>
    <property type="project" value="InterPro"/>
</dbReference>
<proteinExistence type="predicted"/>
<dbReference type="EMBL" id="UOYP01000062">
    <property type="protein sequence ID" value="VAY86933.1"/>
    <property type="molecule type" value="Genomic_DNA"/>
</dbReference>
<keyword evidence="2" id="KW-0808">Transferase</keyword>